<feature type="transmembrane region" description="Helical" evidence="1">
    <location>
        <begin position="196"/>
        <end position="223"/>
    </location>
</feature>
<comment type="caution">
    <text evidence="2">The sequence shown here is derived from an EMBL/GenBank/DDBJ whole genome shotgun (WGS) entry which is preliminary data.</text>
</comment>
<evidence type="ECO:0000256" key="1">
    <source>
        <dbReference type="SAM" id="Phobius"/>
    </source>
</evidence>
<feature type="transmembrane region" description="Helical" evidence="1">
    <location>
        <begin position="116"/>
        <end position="134"/>
    </location>
</feature>
<feature type="transmembrane region" description="Helical" evidence="1">
    <location>
        <begin position="146"/>
        <end position="164"/>
    </location>
</feature>
<dbReference type="RefSeq" id="WP_277276312.1">
    <property type="nucleotide sequence ID" value="NZ_JAROCY010000005.1"/>
</dbReference>
<dbReference type="EMBL" id="JAROCY010000005">
    <property type="protein sequence ID" value="MDF8333037.1"/>
    <property type="molecule type" value="Genomic_DNA"/>
</dbReference>
<dbReference type="Proteomes" id="UP001222770">
    <property type="component" value="Unassembled WGS sequence"/>
</dbReference>
<feature type="transmembrane region" description="Helical" evidence="1">
    <location>
        <begin position="437"/>
        <end position="457"/>
    </location>
</feature>
<evidence type="ECO:0000313" key="2">
    <source>
        <dbReference type="EMBL" id="MDF8333037.1"/>
    </source>
</evidence>
<gene>
    <name evidence="2" type="ORF">POM99_07480</name>
</gene>
<feature type="transmembrane region" description="Helical" evidence="1">
    <location>
        <begin position="268"/>
        <end position="287"/>
    </location>
</feature>
<keyword evidence="1" id="KW-1133">Transmembrane helix</keyword>
<accession>A0ABT6CGH9</accession>
<proteinExistence type="predicted"/>
<feature type="transmembrane region" description="Helical" evidence="1">
    <location>
        <begin position="351"/>
        <end position="369"/>
    </location>
</feature>
<feature type="transmembrane region" description="Helical" evidence="1">
    <location>
        <begin position="381"/>
        <end position="398"/>
    </location>
</feature>
<feature type="transmembrane region" description="Helical" evidence="1">
    <location>
        <begin position="235"/>
        <end position="256"/>
    </location>
</feature>
<keyword evidence="1" id="KW-0472">Membrane</keyword>
<keyword evidence="1" id="KW-0812">Transmembrane</keyword>
<feature type="transmembrane region" description="Helical" evidence="1">
    <location>
        <begin position="299"/>
        <end position="317"/>
    </location>
</feature>
<protein>
    <recommendedName>
        <fullName evidence="4">AcrB/AcrD/AcrF family protein</fullName>
    </recommendedName>
</protein>
<keyword evidence="3" id="KW-1185">Reference proteome</keyword>
<sequence length="599" mass="64062">MASLARPTMSMALVPVSGERPAYALRVLLVWLVLAVILIAVNWSSIAKVRFGDPDDALRLLQVRDLLAGQSWFDVHQYRVMAPQGVPMHWSRLVDIPLAGMILILRPLLGTANAEFVTVVMVPLLTLLCALMLVGRLAAKLFDSETVGVACLVTGIASPLLFQMTPLRIDHHGWQIVLALAALNGLCAQDPRKGGLAIGASLAALLAISIEGLPLTAVFLGACVLRDLRDPQRRFAWFTAAATPLALAGAAIYLGTRGTYDLATHCDAISPVHLGIFAWIAAGAWALRLAGPRPIAVQLGMLALIGAGAAAIMLGGAPQCKGGAFVALDPLVRRMWYAGVSEGLPFWRSPIAYAATTVCVPMIGLLAALDHARRAPTRERMWLWLDYAVVLAGSWAIGLLVARATASACGFAALPTAALVLRWIRGLRTEIRPARRVGGYLAIVLALMPSLPVVAWGRIHPASSNRIGVAMKFSQCRYDIAANALNRLPATDIFAPLDIGPDLLVRTPHRVIATGHHRASAGMHDVIAAFIGTPQEALPIIRAHHATLIALCPDIAEPGIYARRAPQGLMAQLMEGKAPAWAKQVELAPGSHMKFWRVQ</sequence>
<reference evidence="2 3" key="1">
    <citation type="submission" date="2023-03" db="EMBL/GenBank/DDBJ databases">
        <title>Novosphingobium cyanobacteriorum sp. nov., isolated from a eutrophic reservoir during the Microcystis bloom period.</title>
        <authorList>
            <person name="Kang M."/>
            <person name="Le V."/>
            <person name="Ko S.-R."/>
            <person name="Lee S.-A."/>
            <person name="Ahn C.-Y."/>
        </authorList>
    </citation>
    <scope>NUCLEOTIDE SEQUENCE [LARGE SCALE GENOMIC DNA]</scope>
    <source>
        <strain evidence="2 3">HBC54</strain>
    </source>
</reference>
<evidence type="ECO:0000313" key="3">
    <source>
        <dbReference type="Proteomes" id="UP001222770"/>
    </source>
</evidence>
<feature type="transmembrane region" description="Helical" evidence="1">
    <location>
        <begin position="404"/>
        <end position="425"/>
    </location>
</feature>
<organism evidence="2 3">
    <name type="scientific">Novosphingobium cyanobacteriorum</name>
    <dbReference type="NCBI Taxonomy" id="3024215"/>
    <lineage>
        <taxon>Bacteria</taxon>
        <taxon>Pseudomonadati</taxon>
        <taxon>Pseudomonadota</taxon>
        <taxon>Alphaproteobacteria</taxon>
        <taxon>Sphingomonadales</taxon>
        <taxon>Sphingomonadaceae</taxon>
        <taxon>Novosphingobium</taxon>
    </lineage>
</organism>
<feature type="transmembrane region" description="Helical" evidence="1">
    <location>
        <begin position="23"/>
        <end position="41"/>
    </location>
</feature>
<evidence type="ECO:0008006" key="4">
    <source>
        <dbReference type="Google" id="ProtNLM"/>
    </source>
</evidence>
<name>A0ABT6CGH9_9SPHN</name>